<comment type="similarity">
    <text evidence="1">Belongs to the KXD1 family.</text>
</comment>
<feature type="region of interest" description="Disordered" evidence="2">
    <location>
        <begin position="1"/>
        <end position="31"/>
    </location>
</feature>
<protein>
    <recommendedName>
        <fullName evidence="3">KxDL domain-containing protein</fullName>
    </recommendedName>
</protein>
<dbReference type="Pfam" id="PF10241">
    <property type="entry name" value="KxDL"/>
    <property type="match status" value="1"/>
</dbReference>
<feature type="region of interest" description="Disordered" evidence="2">
    <location>
        <begin position="121"/>
        <end position="239"/>
    </location>
</feature>
<organism evidence="5">
    <name type="scientific">Salpingoeca rosetta (strain ATCC 50818 / BSB-021)</name>
    <dbReference type="NCBI Taxonomy" id="946362"/>
    <lineage>
        <taxon>Eukaryota</taxon>
        <taxon>Choanoflagellata</taxon>
        <taxon>Craspedida</taxon>
        <taxon>Salpingoecidae</taxon>
        <taxon>Salpingoeca</taxon>
    </lineage>
</organism>
<proteinExistence type="inferred from homology"/>
<sequence>MADDRPTSSSSRSAQAATGGVDDDDDGDNRTTLIDALHGMVDNEQLQQHVLPKQQETLARLQQTTQTLVAQTQEADRKHIAVQHQYARYAHLISAAKDDLMIIFRTLRSLQRHLRETEPDAWEAATAAALERESEKHNSQSDGVQKEPVDEGDGDSGGHGSPLDTPAAVGEEEGMGATVGDGDHGGVSEEGDDRPALTGDHNDERETGTEAIDEGQQEQDRALRVTPAATDGQQQQASA</sequence>
<evidence type="ECO:0000313" key="5">
    <source>
        <dbReference type="Proteomes" id="UP000007799"/>
    </source>
</evidence>
<evidence type="ECO:0000256" key="2">
    <source>
        <dbReference type="SAM" id="MobiDB-lite"/>
    </source>
</evidence>
<evidence type="ECO:0000259" key="3">
    <source>
        <dbReference type="Pfam" id="PF10241"/>
    </source>
</evidence>
<evidence type="ECO:0000313" key="4">
    <source>
        <dbReference type="EMBL" id="EGD76894.1"/>
    </source>
</evidence>
<feature type="compositionally biased region" description="Basic and acidic residues" evidence="2">
    <location>
        <begin position="130"/>
        <end position="149"/>
    </location>
</feature>
<name>F2UIE5_SALR5</name>
<dbReference type="GeneID" id="16071826"/>
<accession>F2UIE5</accession>
<feature type="compositionally biased region" description="Low complexity" evidence="2">
    <location>
        <begin position="8"/>
        <end position="20"/>
    </location>
</feature>
<dbReference type="InParanoid" id="F2UIE5"/>
<dbReference type="RefSeq" id="XP_004991265.1">
    <property type="nucleotide sequence ID" value="XM_004991208.1"/>
</dbReference>
<feature type="domain" description="KxDL" evidence="3">
    <location>
        <begin position="37"/>
        <end position="121"/>
    </location>
</feature>
<keyword evidence="5" id="KW-1185">Reference proteome</keyword>
<dbReference type="EMBL" id="GL832975">
    <property type="protein sequence ID" value="EGD76894.1"/>
    <property type="molecule type" value="Genomic_DNA"/>
</dbReference>
<dbReference type="InterPro" id="IPR019371">
    <property type="entry name" value="KxDL_dom"/>
</dbReference>
<gene>
    <name evidence="4" type="ORF">PTSG_08239</name>
</gene>
<evidence type="ECO:0000256" key="1">
    <source>
        <dbReference type="ARBA" id="ARBA00005913"/>
    </source>
</evidence>
<dbReference type="KEGG" id="sre:PTSG_08239"/>
<reference evidence="4" key="1">
    <citation type="submission" date="2009-08" db="EMBL/GenBank/DDBJ databases">
        <title>Annotation of Salpingoeca rosetta.</title>
        <authorList>
            <consortium name="The Broad Institute Genome Sequencing Platform"/>
            <person name="Russ C."/>
            <person name="Cuomo C."/>
            <person name="Burger G."/>
            <person name="Gray M.W."/>
            <person name="Holland P.W.H."/>
            <person name="King N."/>
            <person name="Lang F.B.F."/>
            <person name="Roger A.J."/>
            <person name="Ruiz-Trillo I."/>
            <person name="Young S.K."/>
            <person name="Zeng Q."/>
            <person name="Gargeya S."/>
            <person name="Alvarado L."/>
            <person name="Berlin A."/>
            <person name="Chapman S.B."/>
            <person name="Chen Z."/>
            <person name="Freedman E."/>
            <person name="Gellesch M."/>
            <person name="Goldberg J."/>
            <person name="Griggs A."/>
            <person name="Gujja S."/>
            <person name="Heilman E."/>
            <person name="Heiman D."/>
            <person name="Howarth C."/>
            <person name="Mehta T."/>
            <person name="Neiman D."/>
            <person name="Pearson M."/>
            <person name="Roberts A."/>
            <person name="Saif S."/>
            <person name="Shea T."/>
            <person name="Shenoy N."/>
            <person name="Sisk P."/>
            <person name="Stolte C."/>
            <person name="Sykes S."/>
            <person name="White J."/>
            <person name="Yandava C."/>
            <person name="Haas B."/>
            <person name="Nusbaum C."/>
            <person name="Birren B."/>
        </authorList>
    </citation>
    <scope>NUCLEOTIDE SEQUENCE [LARGE SCALE GENOMIC DNA]</scope>
    <source>
        <strain evidence="4">ATCC 50818</strain>
    </source>
</reference>
<dbReference type="Proteomes" id="UP000007799">
    <property type="component" value="Unassembled WGS sequence"/>
</dbReference>
<dbReference type="AlphaFoldDB" id="F2UIE5"/>